<protein>
    <submittedName>
        <fullName evidence="1">Uncharacterized protein</fullName>
    </submittedName>
</protein>
<dbReference type="EMBL" id="GBRH01277603">
    <property type="protein sequence ID" value="JAD20292.1"/>
    <property type="molecule type" value="Transcribed_RNA"/>
</dbReference>
<evidence type="ECO:0000313" key="1">
    <source>
        <dbReference type="EMBL" id="JAD20292.1"/>
    </source>
</evidence>
<reference evidence="1" key="1">
    <citation type="submission" date="2014-09" db="EMBL/GenBank/DDBJ databases">
        <authorList>
            <person name="Magalhaes I.L.F."/>
            <person name="Oliveira U."/>
            <person name="Santos F.R."/>
            <person name="Vidigal T.H.D.A."/>
            <person name="Brescovit A.D."/>
            <person name="Santos A.J."/>
        </authorList>
    </citation>
    <scope>NUCLEOTIDE SEQUENCE</scope>
    <source>
        <tissue evidence="1">Shoot tissue taken approximately 20 cm above the soil surface</tissue>
    </source>
</reference>
<dbReference type="AlphaFoldDB" id="A0A0A8YAA4"/>
<organism evidence="1">
    <name type="scientific">Arundo donax</name>
    <name type="common">Giant reed</name>
    <name type="synonym">Donax arundinaceus</name>
    <dbReference type="NCBI Taxonomy" id="35708"/>
    <lineage>
        <taxon>Eukaryota</taxon>
        <taxon>Viridiplantae</taxon>
        <taxon>Streptophyta</taxon>
        <taxon>Embryophyta</taxon>
        <taxon>Tracheophyta</taxon>
        <taxon>Spermatophyta</taxon>
        <taxon>Magnoliopsida</taxon>
        <taxon>Liliopsida</taxon>
        <taxon>Poales</taxon>
        <taxon>Poaceae</taxon>
        <taxon>PACMAD clade</taxon>
        <taxon>Arundinoideae</taxon>
        <taxon>Arundineae</taxon>
        <taxon>Arundo</taxon>
    </lineage>
</organism>
<accession>A0A0A8YAA4</accession>
<proteinExistence type="predicted"/>
<reference evidence="1" key="2">
    <citation type="journal article" date="2015" name="Data Brief">
        <title>Shoot transcriptome of the giant reed, Arundo donax.</title>
        <authorList>
            <person name="Barrero R.A."/>
            <person name="Guerrero F.D."/>
            <person name="Moolhuijzen P."/>
            <person name="Goolsby J.A."/>
            <person name="Tidwell J."/>
            <person name="Bellgard S.E."/>
            <person name="Bellgard M.I."/>
        </authorList>
    </citation>
    <scope>NUCLEOTIDE SEQUENCE</scope>
    <source>
        <tissue evidence="1">Shoot tissue taken approximately 20 cm above the soil surface</tissue>
    </source>
</reference>
<name>A0A0A8YAA4_ARUDO</name>
<sequence length="16" mass="1807">MGIKSLSAPTFNLHQY</sequence>